<dbReference type="HOGENOM" id="CLU_1195456_0_0_1"/>
<dbReference type="InterPro" id="IPR051147">
    <property type="entry name" value="CFAP_domain-containing"/>
</dbReference>
<feature type="coiled-coil region" evidence="1">
    <location>
        <begin position="56"/>
        <end position="94"/>
    </location>
</feature>
<dbReference type="Proteomes" id="UP000030755">
    <property type="component" value="Unassembled WGS sequence"/>
</dbReference>
<sequence length="232" mass="27373">MSSHDISLEEFFRINLEKKLLINVPEADDTELTSGTRLLEVRRQTQEIDQGLAFQKEEFSLKMENIEQRRIELMKKKENDAKRQRALKKATDEEKQRQLKEVELSTLKELSAHVIERKDISDQIKNRGTIEQTQDYDEIKDLLARYETLITTYNDLLLRSQEAQESIEKERSRLVHLLEAKNDTILSHNNELSRLHDILEIAQRKTVMMEHEIDKKTKESTQRTLILGKGFQ</sequence>
<reference evidence="2 3" key="1">
    <citation type="journal article" date="2013" name="Curr. Biol.">
        <title>Shared signatures of parasitism and phylogenomics unite Cryptomycota and microsporidia.</title>
        <authorList>
            <person name="James T.Y."/>
            <person name="Pelin A."/>
            <person name="Bonen L."/>
            <person name="Ahrendt S."/>
            <person name="Sain D."/>
            <person name="Corradi N."/>
            <person name="Stajich J.E."/>
        </authorList>
    </citation>
    <scope>NUCLEOTIDE SEQUENCE [LARGE SCALE GENOMIC DNA]</scope>
    <source>
        <strain evidence="2 3">CSF55</strain>
    </source>
</reference>
<dbReference type="PANTHER" id="PTHR21683">
    <property type="entry name" value="COILED-COIL DOMAIN-CONTAINING PROTEIN 42 LIKE-2-LIKE-RELATED"/>
    <property type="match status" value="1"/>
</dbReference>
<evidence type="ECO:0000313" key="3">
    <source>
        <dbReference type="Proteomes" id="UP000030755"/>
    </source>
</evidence>
<organism evidence="2 3">
    <name type="scientific">Rozella allomycis (strain CSF55)</name>
    <dbReference type="NCBI Taxonomy" id="988480"/>
    <lineage>
        <taxon>Eukaryota</taxon>
        <taxon>Fungi</taxon>
        <taxon>Fungi incertae sedis</taxon>
        <taxon>Cryptomycota</taxon>
        <taxon>Cryptomycota incertae sedis</taxon>
        <taxon>Rozella</taxon>
    </lineage>
</organism>
<name>A0A075AV02_ROZAC</name>
<dbReference type="OrthoDB" id="10264298at2759"/>
<accession>A0A075AV02</accession>
<evidence type="ECO:0000313" key="2">
    <source>
        <dbReference type="EMBL" id="EPZ32547.1"/>
    </source>
</evidence>
<keyword evidence="1" id="KW-0175">Coiled coil</keyword>
<dbReference type="PANTHER" id="PTHR21683:SF2">
    <property type="entry name" value="COILED-COIL DOMAIN-CONTAINING PROTEIN 42 LIKE-2-LIKE"/>
    <property type="match status" value="1"/>
</dbReference>
<dbReference type="OMA" id="CADKKRV"/>
<dbReference type="AlphaFoldDB" id="A0A075AV02"/>
<dbReference type="EMBL" id="KE561145">
    <property type="protein sequence ID" value="EPZ32547.1"/>
    <property type="molecule type" value="Genomic_DNA"/>
</dbReference>
<keyword evidence="3" id="KW-1185">Reference proteome</keyword>
<protein>
    <submittedName>
        <fullName evidence="2">Uncharacterized protein</fullName>
    </submittedName>
</protein>
<gene>
    <name evidence="2" type="ORF">O9G_002324</name>
</gene>
<proteinExistence type="predicted"/>
<evidence type="ECO:0000256" key="1">
    <source>
        <dbReference type="SAM" id="Coils"/>
    </source>
</evidence>
<dbReference type="STRING" id="988480.A0A075AV02"/>